<dbReference type="InterPro" id="IPR035093">
    <property type="entry name" value="RelE/ParE_toxin_dom_sf"/>
</dbReference>
<evidence type="ECO:0000313" key="1">
    <source>
        <dbReference type="EMBL" id="PIR03339.1"/>
    </source>
</evidence>
<accession>A0A2H0N363</accession>
<dbReference type="SUPFAM" id="SSF143011">
    <property type="entry name" value="RelE-like"/>
    <property type="match status" value="1"/>
</dbReference>
<name>A0A2H0N363_9BACT</name>
<protein>
    <recommendedName>
        <fullName evidence="3">Plasmid stabilization protein</fullName>
    </recommendedName>
</protein>
<comment type="caution">
    <text evidence="1">The sequence shown here is derived from an EMBL/GenBank/DDBJ whole genome shotgun (WGS) entry which is preliminary data.</text>
</comment>
<organism evidence="1 2">
    <name type="scientific">Candidatus Magasanikbacteria bacterium CG11_big_fil_rev_8_21_14_0_20_43_7</name>
    <dbReference type="NCBI Taxonomy" id="1974654"/>
    <lineage>
        <taxon>Bacteria</taxon>
        <taxon>Candidatus Magasanikiibacteriota</taxon>
    </lineage>
</organism>
<dbReference type="EMBL" id="PCWM01000017">
    <property type="protein sequence ID" value="PIR03339.1"/>
    <property type="molecule type" value="Genomic_DNA"/>
</dbReference>
<dbReference type="Gene3D" id="3.30.2310.20">
    <property type="entry name" value="RelE-like"/>
    <property type="match status" value="1"/>
</dbReference>
<dbReference type="Proteomes" id="UP000229782">
    <property type="component" value="Unassembled WGS sequence"/>
</dbReference>
<sequence>MDKIEKLLRKISRADRERLLFLIERLLAADTKGLNIEKIKKTDLYRLRSGRFRIIFHREDGEVVVDSIRLRNERTYKK</sequence>
<evidence type="ECO:0008006" key="3">
    <source>
        <dbReference type="Google" id="ProtNLM"/>
    </source>
</evidence>
<reference evidence="1 2" key="1">
    <citation type="submission" date="2017-09" db="EMBL/GenBank/DDBJ databases">
        <title>Depth-based differentiation of microbial function through sediment-hosted aquifers and enrichment of novel symbionts in the deep terrestrial subsurface.</title>
        <authorList>
            <person name="Probst A.J."/>
            <person name="Ladd B."/>
            <person name="Jarett J.K."/>
            <person name="Geller-Mcgrath D.E."/>
            <person name="Sieber C.M."/>
            <person name="Emerson J.B."/>
            <person name="Anantharaman K."/>
            <person name="Thomas B.C."/>
            <person name="Malmstrom R."/>
            <person name="Stieglmeier M."/>
            <person name="Klingl A."/>
            <person name="Woyke T."/>
            <person name="Ryan C.M."/>
            <person name="Banfield J.F."/>
        </authorList>
    </citation>
    <scope>NUCLEOTIDE SEQUENCE [LARGE SCALE GENOMIC DNA]</scope>
    <source>
        <strain evidence="1">CG11_big_fil_rev_8_21_14_0_20_43_7</strain>
    </source>
</reference>
<evidence type="ECO:0000313" key="2">
    <source>
        <dbReference type="Proteomes" id="UP000229782"/>
    </source>
</evidence>
<proteinExistence type="predicted"/>
<gene>
    <name evidence="1" type="ORF">COV60_00825</name>
</gene>
<dbReference type="AlphaFoldDB" id="A0A2H0N363"/>